<sequence>MRWALAIVFGSPTLRIAEKCEVQSAVTLRQQPELRVPYSWFVMDAGTVHGVSTLSTGLTQGTIVLHRQPDGFHWTIAETSVTYSDGWSDIKVLHQAQRDNGLVVAAHPAIHGFPWVVPDAISSRQALRHLKRQPYQRVKGDLGKGLNGVLLRLQQSAERNERYCAARNQTPRELWRHRNAITEYQVWVYYRMALHQLNCYSPGRELNNCCRKLSVCHGQRRDFGSHLLGLSSSPGLLAGTHYLLDRMLGDAGQRAALCEFLHVTKVPAVTSDHFSAAAERVWTFDGGICMSMEADVVGILFYMYHDVMGATQSGRSRRAFRHFGGMYPRMHSFKFSAITHASAARA</sequence>
<evidence type="ECO:0000313" key="1">
    <source>
        <dbReference type="EMBL" id="CAK7942555.1"/>
    </source>
</evidence>
<dbReference type="EMBL" id="CAKLBY020000276">
    <property type="protein sequence ID" value="CAK7942555.1"/>
    <property type="molecule type" value="Genomic_DNA"/>
</dbReference>
<dbReference type="Proteomes" id="UP001162060">
    <property type="component" value="Unassembled WGS sequence"/>
</dbReference>
<protein>
    <submittedName>
        <fullName evidence="1">Uncharacterized protein</fullName>
    </submittedName>
</protein>
<reference evidence="1" key="1">
    <citation type="submission" date="2024-01" db="EMBL/GenBank/DDBJ databases">
        <authorList>
            <person name="Webb A."/>
        </authorList>
    </citation>
    <scope>NUCLEOTIDE SEQUENCE</scope>
    <source>
        <strain evidence="1">Pm1</strain>
    </source>
</reference>
<organism evidence="1 2">
    <name type="scientific">Peronospora matthiolae</name>
    <dbReference type="NCBI Taxonomy" id="2874970"/>
    <lineage>
        <taxon>Eukaryota</taxon>
        <taxon>Sar</taxon>
        <taxon>Stramenopiles</taxon>
        <taxon>Oomycota</taxon>
        <taxon>Peronosporomycetes</taxon>
        <taxon>Peronosporales</taxon>
        <taxon>Peronosporaceae</taxon>
        <taxon>Peronospora</taxon>
    </lineage>
</organism>
<name>A0AAV1V9I2_9STRA</name>
<comment type="caution">
    <text evidence="1">The sequence shown here is derived from an EMBL/GenBank/DDBJ whole genome shotgun (WGS) entry which is preliminary data.</text>
</comment>
<gene>
    <name evidence="1" type="ORF">PM001_LOCUS27705</name>
</gene>
<dbReference type="AlphaFoldDB" id="A0AAV1V9I2"/>
<accession>A0AAV1V9I2</accession>
<evidence type="ECO:0000313" key="2">
    <source>
        <dbReference type="Proteomes" id="UP001162060"/>
    </source>
</evidence>
<proteinExistence type="predicted"/>